<comment type="caution">
    <text evidence="1">The sequence shown here is derived from an EMBL/GenBank/DDBJ whole genome shotgun (WGS) entry which is preliminary data.</text>
</comment>
<protein>
    <submittedName>
        <fullName evidence="1">Uncharacterized protein</fullName>
    </submittedName>
</protein>
<name>A0ABT6LED1_9ACTN</name>
<proteinExistence type="predicted"/>
<gene>
    <name evidence="1" type="ORF">M2283_001955</name>
</gene>
<dbReference type="EMBL" id="JARXVH010000003">
    <property type="protein sequence ID" value="MDH6214672.1"/>
    <property type="molecule type" value="Genomic_DNA"/>
</dbReference>
<accession>A0ABT6LED1</accession>
<reference evidence="1 2" key="1">
    <citation type="submission" date="2023-04" db="EMBL/GenBank/DDBJ databases">
        <title>Forest soil microbial communities from Buena Vista Peninsula, Colon Province, Panama.</title>
        <authorList>
            <person name="Bouskill N."/>
        </authorList>
    </citation>
    <scope>NUCLEOTIDE SEQUENCE [LARGE SCALE GENOMIC DNA]</scope>
    <source>
        <strain evidence="1 2">GGS1</strain>
    </source>
</reference>
<keyword evidence="2" id="KW-1185">Reference proteome</keyword>
<evidence type="ECO:0000313" key="1">
    <source>
        <dbReference type="EMBL" id="MDH6214672.1"/>
    </source>
</evidence>
<evidence type="ECO:0000313" key="2">
    <source>
        <dbReference type="Proteomes" id="UP001160499"/>
    </source>
</evidence>
<dbReference type="Proteomes" id="UP001160499">
    <property type="component" value="Unassembled WGS sequence"/>
</dbReference>
<organism evidence="1 2">
    <name type="scientific">Streptomyces pseudovenezuelae</name>
    <dbReference type="NCBI Taxonomy" id="67350"/>
    <lineage>
        <taxon>Bacteria</taxon>
        <taxon>Bacillati</taxon>
        <taxon>Actinomycetota</taxon>
        <taxon>Actinomycetes</taxon>
        <taxon>Kitasatosporales</taxon>
        <taxon>Streptomycetaceae</taxon>
        <taxon>Streptomyces</taxon>
        <taxon>Streptomyces aurantiacus group</taxon>
    </lineage>
</organism>
<sequence length="115" mass="13251">MSTHVLSFSPPLPCFASLHWVVTMTNLTDTDRLYVDKFVRIVGEALEECPNADSSTQLLFDACKEVSGPSFIPIGTFDRLLRATGYKRTDRRYGKRYIGLRPKNPALHDRVWYRR</sequence>